<protein>
    <recommendedName>
        <fullName evidence="1">Transcriptional repressor PaaX-like central Cas2-like domain-containing protein</fullName>
    </recommendedName>
</protein>
<sequence length="198" mass="23530">MTIEKRIHEIKLRKQRKGPGSVQKKVLLLLLGGVALACTRSNKKQWRIVKEIHSGWQGIKRQSAERAIDSLYESRLIEIKKNRDGTHTLILSDNGKKRALRYQIHNMKIEPPRVWDQRWRIIIFDIPEHMRYDRDAFRDHLTRLGVLKLQQSVGVYPFDCKNEIDFIVELLDIRKYVRFITANHIDNETHLKRIFNLS</sequence>
<feature type="domain" description="Transcriptional repressor PaaX-like central Cas2-like" evidence="1">
    <location>
        <begin position="113"/>
        <end position="189"/>
    </location>
</feature>
<dbReference type="Gene3D" id="3.30.70.2650">
    <property type="match status" value="1"/>
</dbReference>
<comment type="caution">
    <text evidence="2">The sequence shown here is derived from an EMBL/GenBank/DDBJ whole genome shotgun (WGS) entry which is preliminary data.</text>
</comment>
<dbReference type="InterPro" id="IPR048846">
    <property type="entry name" value="PaaX-like_central"/>
</dbReference>
<dbReference type="AlphaFoldDB" id="A0A2H0KBR8"/>
<evidence type="ECO:0000313" key="3">
    <source>
        <dbReference type="Proteomes" id="UP000229342"/>
    </source>
</evidence>
<gene>
    <name evidence="2" type="ORF">COV91_02755</name>
</gene>
<evidence type="ECO:0000313" key="2">
    <source>
        <dbReference type="EMBL" id="PIQ68708.1"/>
    </source>
</evidence>
<accession>A0A2H0KBR8</accession>
<dbReference type="Pfam" id="PF20803">
    <property type="entry name" value="PaaX_M"/>
    <property type="match status" value="1"/>
</dbReference>
<reference evidence="2 3" key="1">
    <citation type="submission" date="2017-09" db="EMBL/GenBank/DDBJ databases">
        <title>Depth-based differentiation of microbial function through sediment-hosted aquifers and enrichment of novel symbionts in the deep terrestrial subsurface.</title>
        <authorList>
            <person name="Probst A.J."/>
            <person name="Ladd B."/>
            <person name="Jarett J.K."/>
            <person name="Geller-Mcgrath D.E."/>
            <person name="Sieber C.M."/>
            <person name="Emerson J.B."/>
            <person name="Anantharaman K."/>
            <person name="Thomas B.C."/>
            <person name="Malmstrom R."/>
            <person name="Stieglmeier M."/>
            <person name="Klingl A."/>
            <person name="Woyke T."/>
            <person name="Ryan C.M."/>
            <person name="Banfield J.F."/>
        </authorList>
    </citation>
    <scope>NUCLEOTIDE SEQUENCE [LARGE SCALE GENOMIC DNA]</scope>
    <source>
        <strain evidence="2">CG11_big_fil_rev_8_21_14_0_20_46_11</strain>
    </source>
</reference>
<dbReference type="EMBL" id="PCVG01000033">
    <property type="protein sequence ID" value="PIQ68708.1"/>
    <property type="molecule type" value="Genomic_DNA"/>
</dbReference>
<dbReference type="Proteomes" id="UP000229342">
    <property type="component" value="Unassembled WGS sequence"/>
</dbReference>
<evidence type="ECO:0000259" key="1">
    <source>
        <dbReference type="Pfam" id="PF20803"/>
    </source>
</evidence>
<proteinExistence type="predicted"/>
<name>A0A2H0KBR8_9BACT</name>
<organism evidence="2 3">
    <name type="scientific">Candidatus Taylorbacteria bacterium CG11_big_fil_rev_8_21_14_0_20_46_11</name>
    <dbReference type="NCBI Taxonomy" id="1975025"/>
    <lineage>
        <taxon>Bacteria</taxon>
        <taxon>Candidatus Tayloriibacteriota</taxon>
    </lineage>
</organism>